<organism evidence="2">
    <name type="scientific">Arundo donax</name>
    <name type="common">Giant reed</name>
    <name type="synonym">Donax arundinaceus</name>
    <dbReference type="NCBI Taxonomy" id="35708"/>
    <lineage>
        <taxon>Eukaryota</taxon>
        <taxon>Viridiplantae</taxon>
        <taxon>Streptophyta</taxon>
        <taxon>Embryophyta</taxon>
        <taxon>Tracheophyta</taxon>
        <taxon>Spermatophyta</taxon>
        <taxon>Magnoliopsida</taxon>
        <taxon>Liliopsida</taxon>
        <taxon>Poales</taxon>
        <taxon>Poaceae</taxon>
        <taxon>PACMAD clade</taxon>
        <taxon>Arundinoideae</taxon>
        <taxon>Arundineae</taxon>
        <taxon>Arundo</taxon>
    </lineage>
</organism>
<feature type="signal peptide" evidence="1">
    <location>
        <begin position="1"/>
        <end position="16"/>
    </location>
</feature>
<reference evidence="2" key="1">
    <citation type="submission" date="2014-09" db="EMBL/GenBank/DDBJ databases">
        <authorList>
            <person name="Magalhaes I.L.F."/>
            <person name="Oliveira U."/>
            <person name="Santos F.R."/>
            <person name="Vidigal T.H.D.A."/>
            <person name="Brescovit A.D."/>
            <person name="Santos A.J."/>
        </authorList>
    </citation>
    <scope>NUCLEOTIDE SEQUENCE</scope>
    <source>
        <tissue evidence="2">Shoot tissue taken approximately 20 cm above the soil surface</tissue>
    </source>
</reference>
<dbReference type="EMBL" id="GBRH01209194">
    <property type="protein sequence ID" value="JAD88701.1"/>
    <property type="molecule type" value="Transcribed_RNA"/>
</dbReference>
<sequence length="137" mass="15661">MIELTLLLSLLTYTYSLRLSQASGFTISNYLSIYLLAYITNEPTMSLYRLFGSVATVTDIVTVTDIHVQLILHKMLANIYLVNLNSSSLHIARNFMYRYVIRCQIQFDFAISRKQINSNNYPSFTFVILGLDLVCGL</sequence>
<protein>
    <submittedName>
        <fullName evidence="2">Uncharacterized protein</fullName>
    </submittedName>
</protein>
<name>A0A0A9DLM4_ARUDO</name>
<accession>A0A0A9DLM4</accession>
<reference evidence="2" key="2">
    <citation type="journal article" date="2015" name="Data Brief">
        <title>Shoot transcriptome of the giant reed, Arundo donax.</title>
        <authorList>
            <person name="Barrero R.A."/>
            <person name="Guerrero F.D."/>
            <person name="Moolhuijzen P."/>
            <person name="Goolsby J.A."/>
            <person name="Tidwell J."/>
            <person name="Bellgard S.E."/>
            <person name="Bellgard M.I."/>
        </authorList>
    </citation>
    <scope>NUCLEOTIDE SEQUENCE</scope>
    <source>
        <tissue evidence="2">Shoot tissue taken approximately 20 cm above the soil surface</tissue>
    </source>
</reference>
<proteinExistence type="predicted"/>
<dbReference type="AlphaFoldDB" id="A0A0A9DLM4"/>
<keyword evidence="1" id="KW-0732">Signal</keyword>
<feature type="chain" id="PRO_5002063921" evidence="1">
    <location>
        <begin position="17"/>
        <end position="137"/>
    </location>
</feature>
<evidence type="ECO:0000313" key="2">
    <source>
        <dbReference type="EMBL" id="JAD88701.1"/>
    </source>
</evidence>
<evidence type="ECO:0000256" key="1">
    <source>
        <dbReference type="SAM" id="SignalP"/>
    </source>
</evidence>